<dbReference type="PANTHER" id="PTHR33881:SF10">
    <property type="entry name" value="SLIT HOMOLOG 2 PROTEIN-LIKE"/>
    <property type="match status" value="1"/>
</dbReference>
<feature type="chain" id="PRO_5032647254" description="EGF-like domain-containing protein" evidence="1">
    <location>
        <begin position="22"/>
        <end position="204"/>
    </location>
</feature>
<feature type="signal peptide" evidence="1">
    <location>
        <begin position="1"/>
        <end position="21"/>
    </location>
</feature>
<protein>
    <recommendedName>
        <fullName evidence="4">EGF-like domain-containing protein</fullName>
    </recommendedName>
</protein>
<evidence type="ECO:0008006" key="4">
    <source>
        <dbReference type="Google" id="ProtNLM"/>
    </source>
</evidence>
<organism evidence="2 3">
    <name type="scientific">Coptis chinensis</name>
    <dbReference type="NCBI Taxonomy" id="261450"/>
    <lineage>
        <taxon>Eukaryota</taxon>
        <taxon>Viridiplantae</taxon>
        <taxon>Streptophyta</taxon>
        <taxon>Embryophyta</taxon>
        <taxon>Tracheophyta</taxon>
        <taxon>Spermatophyta</taxon>
        <taxon>Magnoliopsida</taxon>
        <taxon>Ranunculales</taxon>
        <taxon>Ranunculaceae</taxon>
        <taxon>Coptidoideae</taxon>
        <taxon>Coptis</taxon>
    </lineage>
</organism>
<dbReference type="EMBL" id="JADFTS010000005">
    <property type="protein sequence ID" value="KAF9605069.1"/>
    <property type="molecule type" value="Genomic_DNA"/>
</dbReference>
<comment type="caution">
    <text evidence="2">The sequence shown here is derived from an EMBL/GenBank/DDBJ whole genome shotgun (WGS) entry which is preliminary data.</text>
</comment>
<reference evidence="2 3" key="1">
    <citation type="submission" date="2020-10" db="EMBL/GenBank/DDBJ databases">
        <title>The Coptis chinensis genome and diversification of protoberbering-type alkaloids.</title>
        <authorList>
            <person name="Wang B."/>
            <person name="Shu S."/>
            <person name="Song C."/>
            <person name="Liu Y."/>
        </authorList>
    </citation>
    <scope>NUCLEOTIDE SEQUENCE [LARGE SCALE GENOMIC DNA]</scope>
    <source>
        <strain evidence="2">HL-2020</strain>
        <tissue evidence="2">Leaf</tissue>
    </source>
</reference>
<name>A0A835HTI0_9MAGN</name>
<proteinExistence type="predicted"/>
<evidence type="ECO:0000313" key="2">
    <source>
        <dbReference type="EMBL" id="KAF9605069.1"/>
    </source>
</evidence>
<gene>
    <name evidence="2" type="ORF">IFM89_013739</name>
</gene>
<dbReference type="Proteomes" id="UP000631114">
    <property type="component" value="Unassembled WGS sequence"/>
</dbReference>
<keyword evidence="1" id="KW-0732">Signal</keyword>
<accession>A0A835HTI0</accession>
<evidence type="ECO:0000313" key="3">
    <source>
        <dbReference type="Proteomes" id="UP000631114"/>
    </source>
</evidence>
<dbReference type="OrthoDB" id="1914642at2759"/>
<keyword evidence="3" id="KW-1185">Reference proteome</keyword>
<evidence type="ECO:0000256" key="1">
    <source>
        <dbReference type="SAM" id="SignalP"/>
    </source>
</evidence>
<dbReference type="PANTHER" id="PTHR33881">
    <property type="entry name" value="NEUROGENIC LOCUS NOTCH-LIKE PROTEIN"/>
    <property type="match status" value="1"/>
</dbReference>
<sequence length="204" mass="22334">MAFSYLIVFVALLHILKPITATYNSSIDSYLANLCREVECGKGTCKASLDYTFNFICECDSGWTQVSKGEEDDGHSFLPCIYPNCTMNYSCGEAPAPTPNVEEPPTNKSFYDPCYWTYCGDGSCSPTSGHGYKCDCKQGYTNLMNSTAFPCFGECVIGSDCTGLGVTVPVSIPSSVNNAYSIIPRSFPWAMVFTFLPAIAPQWY</sequence>
<dbReference type="AlphaFoldDB" id="A0A835HTI0"/>